<keyword evidence="3" id="KW-0378">Hydrolase</keyword>
<reference evidence="8" key="2">
    <citation type="submission" date="2023-02" db="EMBL/GenBank/DDBJ databases">
        <authorList>
            <consortium name="DOE Joint Genome Institute"/>
            <person name="Mondo S.J."/>
            <person name="Chang Y."/>
            <person name="Wang Y."/>
            <person name="Ahrendt S."/>
            <person name="Andreopoulos W."/>
            <person name="Barry K."/>
            <person name="Beard J."/>
            <person name="Benny G.L."/>
            <person name="Blankenship S."/>
            <person name="Bonito G."/>
            <person name="Cuomo C."/>
            <person name="Desiro A."/>
            <person name="Gervers K.A."/>
            <person name="Hundley H."/>
            <person name="Kuo A."/>
            <person name="LaButti K."/>
            <person name="Lang B.F."/>
            <person name="Lipzen A."/>
            <person name="O'Donnell K."/>
            <person name="Pangilinan J."/>
            <person name="Reynolds N."/>
            <person name="Sandor L."/>
            <person name="Smith M.W."/>
            <person name="Tsang A."/>
            <person name="Grigoriev I.V."/>
            <person name="Stajich J.E."/>
            <person name="Spatafora J.W."/>
        </authorList>
    </citation>
    <scope>NUCLEOTIDE SEQUENCE</scope>
    <source>
        <strain evidence="8">RSA 2281</strain>
    </source>
</reference>
<dbReference type="InterPro" id="IPR042171">
    <property type="entry name" value="Acyl-CoA_hotdog"/>
</dbReference>
<evidence type="ECO:0000313" key="9">
    <source>
        <dbReference type="Proteomes" id="UP001209540"/>
    </source>
</evidence>
<accession>A0AAD5P7I0</accession>
<dbReference type="Pfam" id="PF13622">
    <property type="entry name" value="4HBT_3"/>
    <property type="match status" value="1"/>
</dbReference>
<dbReference type="AlphaFoldDB" id="A0AAD5P7I0"/>
<dbReference type="GO" id="GO:0009062">
    <property type="term" value="P:fatty acid catabolic process"/>
    <property type="evidence" value="ECO:0007669"/>
    <property type="project" value="TreeGrafter"/>
</dbReference>
<dbReference type="PANTHER" id="PTHR11066">
    <property type="entry name" value="ACYL-COA THIOESTERASE"/>
    <property type="match status" value="1"/>
</dbReference>
<evidence type="ECO:0000259" key="6">
    <source>
        <dbReference type="Pfam" id="PF13622"/>
    </source>
</evidence>
<comment type="caution">
    <text evidence="8">The sequence shown here is derived from an EMBL/GenBank/DDBJ whole genome shotgun (WGS) entry which is preliminary data.</text>
</comment>
<dbReference type="EMBL" id="JAIXMP010000051">
    <property type="protein sequence ID" value="KAI9245522.1"/>
    <property type="molecule type" value="Genomic_DNA"/>
</dbReference>
<evidence type="ECO:0000259" key="7">
    <source>
        <dbReference type="Pfam" id="PF20789"/>
    </source>
</evidence>
<protein>
    <submittedName>
        <fullName evidence="8">Thioesterase-like superfamily-domain-containing protein</fullName>
    </submittedName>
</protein>
<evidence type="ECO:0000256" key="2">
    <source>
        <dbReference type="ARBA" id="ARBA00011881"/>
    </source>
</evidence>
<dbReference type="InterPro" id="IPR049450">
    <property type="entry name" value="ACOT8-like_C"/>
</dbReference>
<dbReference type="FunFam" id="2.40.160.210:FF:000001">
    <property type="entry name" value="Acyl-CoA thioesterase II"/>
    <property type="match status" value="1"/>
</dbReference>
<keyword evidence="4" id="KW-0443">Lipid metabolism</keyword>
<dbReference type="GO" id="GO:0006637">
    <property type="term" value="P:acyl-CoA metabolic process"/>
    <property type="evidence" value="ECO:0007669"/>
    <property type="project" value="InterPro"/>
</dbReference>
<dbReference type="Gene3D" id="2.40.160.210">
    <property type="entry name" value="Acyl-CoA thioesterase, double hotdog domain"/>
    <property type="match status" value="1"/>
</dbReference>
<dbReference type="PANTHER" id="PTHR11066:SF34">
    <property type="entry name" value="ACYL-COENZYME A THIOESTERASE 8"/>
    <property type="match status" value="1"/>
</dbReference>
<evidence type="ECO:0000256" key="4">
    <source>
        <dbReference type="ARBA" id="ARBA00023098"/>
    </source>
</evidence>
<feature type="region of interest" description="Disordered" evidence="5">
    <location>
        <begin position="1"/>
        <end position="24"/>
    </location>
</feature>
<dbReference type="InterPro" id="IPR003703">
    <property type="entry name" value="Acyl_CoA_thio"/>
</dbReference>
<feature type="domain" description="Acyl-CoA thioesterase-like C-terminal" evidence="7">
    <location>
        <begin position="202"/>
        <end position="321"/>
    </location>
</feature>
<name>A0AAD5P7I0_9FUNG</name>
<dbReference type="GO" id="GO:0005782">
    <property type="term" value="C:peroxisomal matrix"/>
    <property type="evidence" value="ECO:0007669"/>
    <property type="project" value="UniProtKB-SubCell"/>
</dbReference>
<organism evidence="8 9">
    <name type="scientific">Phascolomyces articulosus</name>
    <dbReference type="NCBI Taxonomy" id="60185"/>
    <lineage>
        <taxon>Eukaryota</taxon>
        <taxon>Fungi</taxon>
        <taxon>Fungi incertae sedis</taxon>
        <taxon>Mucoromycota</taxon>
        <taxon>Mucoromycotina</taxon>
        <taxon>Mucoromycetes</taxon>
        <taxon>Mucorales</taxon>
        <taxon>Lichtheimiaceae</taxon>
        <taxon>Phascolomyces</taxon>
    </lineage>
</organism>
<dbReference type="SUPFAM" id="SSF54637">
    <property type="entry name" value="Thioesterase/thiol ester dehydrase-isomerase"/>
    <property type="match status" value="2"/>
</dbReference>
<comment type="subunit">
    <text evidence="2">Homotetramer.</text>
</comment>
<comment type="similarity">
    <text evidence="1">Belongs to the C/M/P thioester hydrolase family.</text>
</comment>
<proteinExistence type="inferred from homology"/>
<reference evidence="8" key="1">
    <citation type="journal article" date="2022" name="IScience">
        <title>Evolution of zygomycete secretomes and the origins of terrestrial fungal ecologies.</title>
        <authorList>
            <person name="Chang Y."/>
            <person name="Wang Y."/>
            <person name="Mondo S."/>
            <person name="Ahrendt S."/>
            <person name="Andreopoulos W."/>
            <person name="Barry K."/>
            <person name="Beard J."/>
            <person name="Benny G.L."/>
            <person name="Blankenship S."/>
            <person name="Bonito G."/>
            <person name="Cuomo C."/>
            <person name="Desiro A."/>
            <person name="Gervers K.A."/>
            <person name="Hundley H."/>
            <person name="Kuo A."/>
            <person name="LaButti K."/>
            <person name="Lang B.F."/>
            <person name="Lipzen A."/>
            <person name="O'Donnell K."/>
            <person name="Pangilinan J."/>
            <person name="Reynolds N."/>
            <person name="Sandor L."/>
            <person name="Smith M.E."/>
            <person name="Tsang A."/>
            <person name="Grigoriev I.V."/>
            <person name="Stajich J.E."/>
            <person name="Spatafora J.W."/>
        </authorList>
    </citation>
    <scope>NUCLEOTIDE SEQUENCE</scope>
    <source>
        <strain evidence="8">RSA 2281</strain>
    </source>
</reference>
<sequence length="338" mass="38144">MSNSSSSTISTNHNNDTIQDQTPEDLKMARALTVEELDVDIYRNSEELWHPISSRGAYGGQLVAQALRAAWHTVPEEFHVHSLHNYFLVPGRSDVPAIYQVKRVRDGRSFVTRVVTCTQQGKTVIVCICSFTPFNNVGEESMNHQTPMPSNIPKPEDLPTDKERMEKLSIHPSIPEKHRKHLEAYSKAPTPIDYRDIEIDTAQDFLVGTTEPSQHRGQWFKAQERLPDNDPALHACSIAYASDRGILMGALRANGIVGRRGISMMASIDHSIWFHALTRADEWLFYDVHSPRSNDGRGTAFGRIYNRQGVLVATCSQEGIIRLSQSQQDRRKPKTTKL</sequence>
<evidence type="ECO:0000256" key="3">
    <source>
        <dbReference type="ARBA" id="ARBA00022801"/>
    </source>
</evidence>
<gene>
    <name evidence="8" type="ORF">BDA99DRAFT_527945</name>
</gene>
<dbReference type="Pfam" id="PF20789">
    <property type="entry name" value="4HBT_3C"/>
    <property type="match status" value="1"/>
</dbReference>
<feature type="compositionally biased region" description="Low complexity" evidence="5">
    <location>
        <begin position="1"/>
        <end position="15"/>
    </location>
</feature>
<dbReference type="InterPro" id="IPR029069">
    <property type="entry name" value="HotDog_dom_sf"/>
</dbReference>
<dbReference type="InterPro" id="IPR049449">
    <property type="entry name" value="TesB_ACOT8-like_N"/>
</dbReference>
<evidence type="ECO:0000256" key="1">
    <source>
        <dbReference type="ARBA" id="ARBA00006538"/>
    </source>
</evidence>
<dbReference type="CDD" id="cd03444">
    <property type="entry name" value="Thioesterase_II_repeat1"/>
    <property type="match status" value="1"/>
</dbReference>
<dbReference type="CDD" id="cd03445">
    <property type="entry name" value="Thioesterase_II_repeat2"/>
    <property type="match status" value="1"/>
</dbReference>
<dbReference type="GO" id="GO:0047617">
    <property type="term" value="F:fatty acyl-CoA hydrolase activity"/>
    <property type="evidence" value="ECO:0007669"/>
    <property type="project" value="InterPro"/>
</dbReference>
<feature type="domain" description="Acyl-CoA thioesterase-like N-terminal HotDog" evidence="6">
    <location>
        <begin position="49"/>
        <end position="131"/>
    </location>
</feature>
<evidence type="ECO:0000313" key="8">
    <source>
        <dbReference type="EMBL" id="KAI9245522.1"/>
    </source>
</evidence>
<evidence type="ECO:0000256" key="5">
    <source>
        <dbReference type="SAM" id="MobiDB-lite"/>
    </source>
</evidence>
<keyword evidence="9" id="KW-1185">Reference proteome</keyword>
<dbReference type="Proteomes" id="UP001209540">
    <property type="component" value="Unassembled WGS sequence"/>
</dbReference>